<name>A0ABQ4Z7U2_9ASTR</name>
<dbReference type="SMART" id="SM00597">
    <property type="entry name" value="ZnF_TTF"/>
    <property type="match status" value="1"/>
</dbReference>
<keyword evidence="4" id="KW-1185">Reference proteome</keyword>
<sequence length="777" mass="89374">MTKKQRRLDSFFTRTVSPRIDEDTTLEEDNNEPVRDENPPPISVVENATFLSIQRDPGVRQPIWNYPVSKRDEIRRAYLNSGPHQLVLPKYPLTGSKTHPRRFQAKWYSEYPWLEYSRITDRAYCFYCYLFLEEPSTNKGQDGFAINGFKNWNRVKGKHLHIDQVMQRLTDQKVRLNRLRVKATIDLVRLCSFQGISSRGRDERVGSKNRGNFLEILGLVGSYNEEIESIVLENAPGNAKYTSPDIQKEVLNLFAEKVRKKIVEDIGHSKFCIMVDEASDESKKEQMAIILRFVDNKGFIQERFFGVIHLEDTSSATLYSSICATLSSYLLPIENIRGQGYDGASNMRGEWNGLQALFLKANPCAYYIHCMAHRLQLALVTAAREVDYVHEFFEDLSYIVTAVGASCKRQDELQAAQAAQIEEMLQTGEIESGKGANQIGTVKRAGDTRWSSHFTSITSLIRMYNPTCTVLEKIKKDGCNFKTRGGASSALKKLTSFDFVFILHMMKTILGHADVLCKALQQKNQEVVSAVKMVSQTRKLIQTLRDDKWRSFLDEVIAFCKKHGIRIPDFSALYFEGRSVRNKDNATNEHHYHYDIYNETIDFQLRELDSRFSEKIVELLELSSALDPRDEYISFNSYSILKLAKKYYYLDFTEQELDDLEFQLKHFELDMKDHPQLGKASSIADLCQGLASTRKASHYYLVDRLIRLVLTLPVSTASVERAFSAMKIVKNRLRNKMGDVFLSDNLVLYIEKDIAETFSLDSVLDDFCAKNRRVRLK</sequence>
<evidence type="ECO:0000256" key="1">
    <source>
        <dbReference type="SAM" id="MobiDB-lite"/>
    </source>
</evidence>
<dbReference type="PANTHER" id="PTHR11697:SF230">
    <property type="entry name" value="ZINC FINGER, MYM DOMAIN CONTAINING 1"/>
    <property type="match status" value="1"/>
</dbReference>
<feature type="domain" description="TTF-type" evidence="2">
    <location>
        <begin position="99"/>
        <end position="177"/>
    </location>
</feature>
<dbReference type="InterPro" id="IPR006580">
    <property type="entry name" value="Znf_TTF"/>
</dbReference>
<gene>
    <name evidence="3" type="ORF">Tco_0752785</name>
</gene>
<dbReference type="InterPro" id="IPR025398">
    <property type="entry name" value="DUF4371"/>
</dbReference>
<dbReference type="PANTHER" id="PTHR11697">
    <property type="entry name" value="GENERAL TRANSCRIPTION FACTOR 2-RELATED ZINC FINGER PROTEIN"/>
    <property type="match status" value="1"/>
</dbReference>
<proteinExistence type="predicted"/>
<evidence type="ECO:0000313" key="3">
    <source>
        <dbReference type="EMBL" id="GJS86244.1"/>
    </source>
</evidence>
<dbReference type="EMBL" id="BQNB010011109">
    <property type="protein sequence ID" value="GJS86244.1"/>
    <property type="molecule type" value="Genomic_DNA"/>
</dbReference>
<reference evidence="3" key="1">
    <citation type="journal article" date="2022" name="Int. J. Mol. Sci.">
        <title>Draft Genome of Tanacetum Coccineum: Genomic Comparison of Closely Related Tanacetum-Family Plants.</title>
        <authorList>
            <person name="Yamashiro T."/>
            <person name="Shiraishi A."/>
            <person name="Nakayama K."/>
            <person name="Satake H."/>
        </authorList>
    </citation>
    <scope>NUCLEOTIDE SEQUENCE</scope>
</reference>
<protein>
    <submittedName>
        <fullName evidence="3">Zinc finger MYM-type protein 1-like protein</fullName>
    </submittedName>
</protein>
<dbReference type="Pfam" id="PF14291">
    <property type="entry name" value="DUF4371"/>
    <property type="match status" value="1"/>
</dbReference>
<reference evidence="3" key="2">
    <citation type="submission" date="2022-01" db="EMBL/GenBank/DDBJ databases">
        <authorList>
            <person name="Yamashiro T."/>
            <person name="Shiraishi A."/>
            <person name="Satake H."/>
            <person name="Nakayama K."/>
        </authorList>
    </citation>
    <scope>NUCLEOTIDE SEQUENCE</scope>
</reference>
<dbReference type="InterPro" id="IPR055298">
    <property type="entry name" value="AtLOH3-like"/>
</dbReference>
<accession>A0ABQ4Z7U2</accession>
<dbReference type="SUPFAM" id="SSF53098">
    <property type="entry name" value="Ribonuclease H-like"/>
    <property type="match status" value="1"/>
</dbReference>
<dbReference type="InterPro" id="IPR012337">
    <property type="entry name" value="RNaseH-like_sf"/>
</dbReference>
<dbReference type="Pfam" id="PF05699">
    <property type="entry name" value="Dimer_Tnp_hAT"/>
    <property type="match status" value="1"/>
</dbReference>
<evidence type="ECO:0000313" key="4">
    <source>
        <dbReference type="Proteomes" id="UP001151760"/>
    </source>
</evidence>
<evidence type="ECO:0000259" key="2">
    <source>
        <dbReference type="SMART" id="SM00597"/>
    </source>
</evidence>
<dbReference type="Proteomes" id="UP001151760">
    <property type="component" value="Unassembled WGS sequence"/>
</dbReference>
<feature type="region of interest" description="Disordered" evidence="1">
    <location>
        <begin position="19"/>
        <end position="41"/>
    </location>
</feature>
<dbReference type="InterPro" id="IPR008906">
    <property type="entry name" value="HATC_C_dom"/>
</dbReference>
<comment type="caution">
    <text evidence="3">The sequence shown here is derived from an EMBL/GenBank/DDBJ whole genome shotgun (WGS) entry which is preliminary data.</text>
</comment>
<organism evidence="3 4">
    <name type="scientific">Tanacetum coccineum</name>
    <dbReference type="NCBI Taxonomy" id="301880"/>
    <lineage>
        <taxon>Eukaryota</taxon>
        <taxon>Viridiplantae</taxon>
        <taxon>Streptophyta</taxon>
        <taxon>Embryophyta</taxon>
        <taxon>Tracheophyta</taxon>
        <taxon>Spermatophyta</taxon>
        <taxon>Magnoliopsida</taxon>
        <taxon>eudicotyledons</taxon>
        <taxon>Gunneridae</taxon>
        <taxon>Pentapetalae</taxon>
        <taxon>asterids</taxon>
        <taxon>campanulids</taxon>
        <taxon>Asterales</taxon>
        <taxon>Asteraceae</taxon>
        <taxon>Asteroideae</taxon>
        <taxon>Anthemideae</taxon>
        <taxon>Anthemidinae</taxon>
        <taxon>Tanacetum</taxon>
    </lineage>
</organism>